<organism evidence="1">
    <name type="scientific">freshwater metagenome</name>
    <dbReference type="NCBI Taxonomy" id="449393"/>
    <lineage>
        <taxon>unclassified sequences</taxon>
        <taxon>metagenomes</taxon>
        <taxon>ecological metagenomes</taxon>
    </lineage>
</organism>
<protein>
    <submittedName>
        <fullName evidence="1">Unannotated protein</fullName>
    </submittedName>
</protein>
<dbReference type="InterPro" id="IPR011004">
    <property type="entry name" value="Trimer_LpxA-like_sf"/>
</dbReference>
<gene>
    <name evidence="1" type="ORF">UFOPK3472_03316</name>
</gene>
<dbReference type="AlphaFoldDB" id="A0A6J7HI48"/>
<evidence type="ECO:0000313" key="1">
    <source>
        <dbReference type="EMBL" id="CAB4915900.1"/>
    </source>
</evidence>
<accession>A0A6J7HI48</accession>
<reference evidence="1" key="1">
    <citation type="submission" date="2020-05" db="EMBL/GenBank/DDBJ databases">
        <authorList>
            <person name="Chiriac C."/>
            <person name="Salcher M."/>
            <person name="Ghai R."/>
            <person name="Kavagutti S V."/>
        </authorList>
    </citation>
    <scope>NUCLEOTIDE SEQUENCE</scope>
</reference>
<name>A0A6J7HI48_9ZZZZ</name>
<dbReference type="SUPFAM" id="SSF51161">
    <property type="entry name" value="Trimeric LpxA-like enzymes"/>
    <property type="match status" value="1"/>
</dbReference>
<dbReference type="EMBL" id="CAFBLX010000316">
    <property type="protein sequence ID" value="CAB4915900.1"/>
    <property type="molecule type" value="Genomic_DNA"/>
</dbReference>
<sequence length="248" mass="26373">MSLIQLFTWLLPPLRLKNRILNLFGHDIAMSAKIGPCLVSGVRRAKLGENVLIGPFNTFKNLSLLHLENEAGIGSWNWISAHPAYQALDPEAGTLALGYGARIESRSYLDCSGTIEVGAYSAVGGQRCTLQSHEPNMRDMIQTVGRIEIGHHTSVGSNVVILKGAKVPECSVLAAHSTMTGKPLADPKPGVYGGTPAKFLAPISGQWFERTQIPITDVAIDGVVGLDRASLARGTGDALHVVEADGTA</sequence>
<dbReference type="Gene3D" id="2.160.10.10">
    <property type="entry name" value="Hexapeptide repeat proteins"/>
    <property type="match status" value="1"/>
</dbReference>
<proteinExistence type="predicted"/>